<evidence type="ECO:0000313" key="3">
    <source>
        <dbReference type="Proteomes" id="UP000183986"/>
    </source>
</evidence>
<comment type="caution">
    <text evidence="2">The sequence shown here is derived from an EMBL/GenBank/DDBJ whole genome shotgun (WGS) entry which is preliminary data.</text>
</comment>
<reference evidence="2" key="1">
    <citation type="submission" date="2016-11" db="EMBL/GenBank/DDBJ databases">
        <title>Draft Genome Sequence of Marinobacter hydrocarbonoclasticus strain STW2, a polyaromatic aromatic hydrocarbon degrading and denitrifying bacterium from rhizosphere of Seagrass Enhalus acodoides.</title>
        <authorList>
            <person name="Ling J."/>
            <person name="Dong J."/>
        </authorList>
    </citation>
    <scope>NUCLEOTIDE SEQUENCE [LARGE SCALE GENOMIC DNA]</scope>
    <source>
        <strain evidence="2">STW2</strain>
    </source>
</reference>
<name>A0A1M2UYB2_MARNT</name>
<protein>
    <submittedName>
        <fullName evidence="2">Uncharacterized protein</fullName>
    </submittedName>
</protein>
<dbReference type="AlphaFoldDB" id="A0A1M2UYB2"/>
<dbReference type="EMBL" id="MPKY01000001">
    <property type="protein sequence ID" value="OJT00344.1"/>
    <property type="molecule type" value="Genomic_DNA"/>
</dbReference>
<evidence type="ECO:0000313" key="2">
    <source>
        <dbReference type="EMBL" id="OJT00344.1"/>
    </source>
</evidence>
<accession>A0A1M2UYB2</accession>
<proteinExistence type="predicted"/>
<keyword evidence="3" id="KW-1185">Reference proteome</keyword>
<feature type="compositionally biased region" description="Basic and acidic residues" evidence="1">
    <location>
        <begin position="81"/>
        <end position="93"/>
    </location>
</feature>
<dbReference type="Proteomes" id="UP000183986">
    <property type="component" value="Unassembled WGS sequence"/>
</dbReference>
<evidence type="ECO:0000256" key="1">
    <source>
        <dbReference type="SAM" id="MobiDB-lite"/>
    </source>
</evidence>
<organism evidence="2 3">
    <name type="scientific">Marinobacter nauticus</name>
    <name type="common">Marinobacter hydrocarbonoclasticus</name>
    <name type="synonym">Marinobacter aquaeolei</name>
    <dbReference type="NCBI Taxonomy" id="2743"/>
    <lineage>
        <taxon>Bacteria</taxon>
        <taxon>Pseudomonadati</taxon>
        <taxon>Pseudomonadota</taxon>
        <taxon>Gammaproteobacteria</taxon>
        <taxon>Pseudomonadales</taxon>
        <taxon>Marinobacteraceae</taxon>
        <taxon>Marinobacter</taxon>
    </lineage>
</organism>
<sequence length="135" mass="15617">MRHHPHLHLNHIRLLNRIRRPLWPGLLNLVDEHTSAVDMSWLCRMIRDTLAIAGRNEQVLAGIHSREALQAQHDRLVERFNRANSRNSEEKRQTAGNCSANPTYNNSSSFGWSTLNANYMMFGEESHRPPYSCSE</sequence>
<gene>
    <name evidence="2" type="ORF">BEE62_09810</name>
</gene>
<feature type="region of interest" description="Disordered" evidence="1">
    <location>
        <begin position="81"/>
        <end position="101"/>
    </location>
</feature>